<evidence type="ECO:0000313" key="2">
    <source>
        <dbReference type="Proteomes" id="UP000734343"/>
    </source>
</evidence>
<reference evidence="1 2" key="1">
    <citation type="submission" date="2021-03" db="EMBL/GenBank/DDBJ databases">
        <title>Five novel Rahnella species.</title>
        <authorList>
            <person name="Brady C."/>
            <person name="Asselin J."/>
            <person name="Beer S."/>
            <person name="Bruberg M.B."/>
            <person name="Crampton B."/>
            <person name="Venter S."/>
            <person name="Arnold D."/>
            <person name="Denman S."/>
        </authorList>
    </citation>
    <scope>NUCLEOTIDE SEQUENCE [LARGE SCALE GENOMIC DNA]</scope>
    <source>
        <strain evidence="1 2">H11b</strain>
    </source>
</reference>
<gene>
    <name evidence="1" type="ORF">J1778_12500</name>
</gene>
<dbReference type="Proteomes" id="UP000734343">
    <property type="component" value="Unassembled WGS sequence"/>
</dbReference>
<comment type="caution">
    <text evidence="1">The sequence shown here is derived from an EMBL/GenBank/DDBJ whole genome shotgun (WGS) entry which is preliminary data.</text>
</comment>
<proteinExistence type="predicted"/>
<dbReference type="PANTHER" id="PTHR30037:SF4">
    <property type="entry name" value="DNA-3-METHYLADENINE GLYCOSYLASE I"/>
    <property type="match status" value="1"/>
</dbReference>
<evidence type="ECO:0000313" key="1">
    <source>
        <dbReference type="EMBL" id="MBU9856098.1"/>
    </source>
</evidence>
<dbReference type="RefSeq" id="WP_217173436.1">
    <property type="nucleotide sequence ID" value="NZ_JAFMOW010000062.1"/>
</dbReference>
<dbReference type="InterPro" id="IPR005019">
    <property type="entry name" value="Adenine_glyco"/>
</dbReference>
<organism evidence="1 2">
    <name type="scientific">Rahnella bonaserana</name>
    <dbReference type="NCBI Taxonomy" id="2816248"/>
    <lineage>
        <taxon>Bacteria</taxon>
        <taxon>Pseudomonadati</taxon>
        <taxon>Pseudomonadota</taxon>
        <taxon>Gammaproteobacteria</taxon>
        <taxon>Enterobacterales</taxon>
        <taxon>Yersiniaceae</taxon>
        <taxon>Rahnella</taxon>
    </lineage>
</organism>
<keyword evidence="2" id="KW-1185">Reference proteome</keyword>
<dbReference type="Pfam" id="PF03352">
    <property type="entry name" value="Adenine_glyco"/>
    <property type="match status" value="1"/>
</dbReference>
<dbReference type="PANTHER" id="PTHR30037">
    <property type="entry name" value="DNA-3-METHYLADENINE GLYCOSYLASE 1"/>
    <property type="match status" value="1"/>
</dbReference>
<name>A0ABS6LVI4_9GAMM</name>
<dbReference type="InterPro" id="IPR052891">
    <property type="entry name" value="DNA-3mA_glycosylase"/>
</dbReference>
<protein>
    <submittedName>
        <fullName evidence="1">DNA-3-methyladenine glycosylase I</fullName>
    </submittedName>
</protein>
<accession>A0ABS6LVI4</accession>
<dbReference type="EMBL" id="JAFMOW010000062">
    <property type="protein sequence ID" value="MBU9856098.1"/>
    <property type="molecule type" value="Genomic_DNA"/>
</dbReference>
<sequence>MTDLIRCPWGTNDPMMTDYHDHEWGKPVRDSRALWEKLMLDGFQAGLSWRIVLKKRDALRLAFCHFEPEKVAEFTEEDIERLVSNADIIRSRIKITAVINNARAYLAMQQAGEEFGEWIWAQIGGKAIQHMGPVPTKDALSERISKDLKKRGFKFVGPTIVFAWLEATGLINTHHPACFRRAQVAKEA</sequence>